<reference evidence="3 4" key="1">
    <citation type="submission" date="2015-12" db="EMBL/GenBank/DDBJ databases">
        <title>A stable core within a dynamic pangenome in Sulfolobus acidocaldarius.</title>
        <authorList>
            <person name="Anderson R."/>
            <person name="Kouris A."/>
            <person name="Seward C."/>
            <person name="Campbell K."/>
            <person name="Whitaker R."/>
        </authorList>
    </citation>
    <scope>NUCLEOTIDE SEQUENCE [LARGE SCALE GENOMIC DNA]</scope>
    <source>
        <strain evidence="1 4">GG12-C01-09</strain>
        <strain evidence="2 3">NG05B_CO5_07</strain>
    </source>
</reference>
<dbReference type="PaxDb" id="1435377-SUSAZ_01060"/>
<dbReference type="EMBL" id="CP013695">
    <property type="protein sequence ID" value="ALU32135.1"/>
    <property type="molecule type" value="Genomic_DNA"/>
</dbReference>
<accession>A0A0U3HBW9</accession>
<proteinExistence type="predicted"/>
<dbReference type="STRING" id="1435377.SUSAZ_01060"/>
<dbReference type="OMA" id="PPKALIM"/>
<dbReference type="OrthoDB" id="34497at2157"/>
<evidence type="ECO:0000313" key="2">
    <source>
        <dbReference type="EMBL" id="ALU32135.1"/>
    </source>
</evidence>
<dbReference type="Proteomes" id="UP000065473">
    <property type="component" value="Chromosome"/>
</dbReference>
<dbReference type="AlphaFoldDB" id="A0A0U3HBW9"/>
<evidence type="ECO:0000313" key="1">
    <source>
        <dbReference type="EMBL" id="ALU29407.1"/>
    </source>
</evidence>
<sequence>MNSVKLFSAKNEIKNLFERTLKIAEELDLVPLISLYLEDEILKKLVKSLDQKLGPIFEKFRTSRVEFVKNAKNVLGWNNNEYVEYIYYAVPISEEVEVTFVRNNWLPPKAMILRGKVRYTFMPYSSYSELESSIARRDEEDIIVEFNKGLPVNVEKKRNIYTDFRNVTETLESKKPVIVNLSPTSSSYILAGIIANNVYPLKNRVLITRDKEELTYRILEGKASKNDILNGDVVDSTSKAELYYDYKTGFINNKNKKIIVDGLLSKMPGL</sequence>
<name>A0A0U3HBW9_9CREN</name>
<dbReference type="Proteomes" id="UP000060043">
    <property type="component" value="Chromosome"/>
</dbReference>
<dbReference type="GeneID" id="14550738"/>
<dbReference type="RefSeq" id="WP_011277130.1">
    <property type="nucleotide sequence ID" value="NZ_BHWZ01000001.1"/>
</dbReference>
<protein>
    <submittedName>
        <fullName evidence="2">Uncharacterized protein</fullName>
    </submittedName>
</protein>
<gene>
    <name evidence="1" type="ORF">ATY89_05235</name>
    <name evidence="2" type="ORF">ATZ20_08255</name>
</gene>
<organism evidence="2 3">
    <name type="scientific">Sulfolobus acidocaldarius</name>
    <dbReference type="NCBI Taxonomy" id="2285"/>
    <lineage>
        <taxon>Archaea</taxon>
        <taxon>Thermoproteota</taxon>
        <taxon>Thermoprotei</taxon>
        <taxon>Sulfolobales</taxon>
        <taxon>Sulfolobaceae</taxon>
        <taxon>Sulfolobus</taxon>
    </lineage>
</organism>
<evidence type="ECO:0000313" key="4">
    <source>
        <dbReference type="Proteomes" id="UP000065473"/>
    </source>
</evidence>
<evidence type="ECO:0000313" key="3">
    <source>
        <dbReference type="Proteomes" id="UP000060043"/>
    </source>
</evidence>
<dbReference type="EMBL" id="CP013694">
    <property type="protein sequence ID" value="ALU29407.1"/>
    <property type="molecule type" value="Genomic_DNA"/>
</dbReference>